<organism evidence="1 2">
    <name type="scientific">Rufibacter tibetensis</name>
    <dbReference type="NCBI Taxonomy" id="512763"/>
    <lineage>
        <taxon>Bacteria</taxon>
        <taxon>Pseudomonadati</taxon>
        <taxon>Bacteroidota</taxon>
        <taxon>Cytophagia</taxon>
        <taxon>Cytophagales</taxon>
        <taxon>Hymenobacteraceae</taxon>
        <taxon>Rufibacter</taxon>
    </lineage>
</organism>
<gene>
    <name evidence="1" type="ORF">DC20_00645</name>
</gene>
<reference evidence="1 2" key="1">
    <citation type="submission" date="2015-08" db="EMBL/GenBank/DDBJ databases">
        <title>Complete genome sequence of Rufibacter tibetensis strain 1351t, a radiation-resistant bacterium from tibet plateau.</title>
        <authorList>
            <person name="Dai J."/>
        </authorList>
    </citation>
    <scope>NUCLEOTIDE SEQUENCE [LARGE SCALE GENOMIC DNA]</scope>
    <source>
        <strain evidence="1 2">1351</strain>
    </source>
</reference>
<accession>A0A0P0CTZ1</accession>
<evidence type="ECO:0000313" key="1">
    <source>
        <dbReference type="EMBL" id="ALI97771.1"/>
    </source>
</evidence>
<dbReference type="Proteomes" id="UP000061382">
    <property type="component" value="Chromosome"/>
</dbReference>
<name>A0A0P0CTZ1_9BACT</name>
<dbReference type="EMBL" id="CP012643">
    <property type="protein sequence ID" value="ALI97771.1"/>
    <property type="molecule type" value="Genomic_DNA"/>
</dbReference>
<dbReference type="PATRIC" id="fig|512763.3.peg.140"/>
<dbReference type="KEGG" id="rti:DC20_00645"/>
<sequence length="62" mass="6488">MNISVKAKIWDAKVIPILPLLSPVLVFPSSASLLALDILELKGTDSSGQKGSARGEDGVSRP</sequence>
<dbReference type="AlphaFoldDB" id="A0A0P0CTZ1"/>
<keyword evidence="2" id="KW-1185">Reference proteome</keyword>
<evidence type="ECO:0000313" key="2">
    <source>
        <dbReference type="Proteomes" id="UP000061382"/>
    </source>
</evidence>
<proteinExistence type="predicted"/>
<protein>
    <submittedName>
        <fullName evidence="1">Uncharacterized protein</fullName>
    </submittedName>
</protein>